<gene>
    <name evidence="6" type="ORF">HW532_08310</name>
</gene>
<name>A0A7S8C3J4_9HYPH</name>
<dbReference type="InterPro" id="IPR036388">
    <property type="entry name" value="WH-like_DNA-bd_sf"/>
</dbReference>
<dbReference type="AlphaFoldDB" id="A0A7S8C3J4"/>
<dbReference type="InterPro" id="IPR000524">
    <property type="entry name" value="Tscrpt_reg_HTH_GntR"/>
</dbReference>
<evidence type="ECO:0000256" key="2">
    <source>
        <dbReference type="ARBA" id="ARBA00023125"/>
    </source>
</evidence>
<accession>A0A7S8C3J4</accession>
<protein>
    <submittedName>
        <fullName evidence="6">GntR family transcriptional regulator</fullName>
    </submittedName>
</protein>
<dbReference type="KEGG" id="kmn:HW532_08310"/>
<evidence type="ECO:0000313" key="7">
    <source>
        <dbReference type="Proteomes" id="UP000593594"/>
    </source>
</evidence>
<feature type="region of interest" description="Disordered" evidence="4">
    <location>
        <begin position="1"/>
        <end position="24"/>
    </location>
</feature>
<dbReference type="InterPro" id="IPR011711">
    <property type="entry name" value="GntR_C"/>
</dbReference>
<dbReference type="CDD" id="cd07377">
    <property type="entry name" value="WHTH_GntR"/>
    <property type="match status" value="1"/>
</dbReference>
<dbReference type="SMART" id="SM00345">
    <property type="entry name" value="HTH_GNTR"/>
    <property type="match status" value="1"/>
</dbReference>
<evidence type="ECO:0000256" key="4">
    <source>
        <dbReference type="SAM" id="MobiDB-lite"/>
    </source>
</evidence>
<evidence type="ECO:0000256" key="3">
    <source>
        <dbReference type="ARBA" id="ARBA00023163"/>
    </source>
</evidence>
<keyword evidence="2" id="KW-0238">DNA-binding</keyword>
<keyword evidence="3" id="KW-0804">Transcription</keyword>
<evidence type="ECO:0000313" key="6">
    <source>
        <dbReference type="EMBL" id="QPC42701.1"/>
    </source>
</evidence>
<dbReference type="EMBL" id="CP058214">
    <property type="protein sequence ID" value="QPC42701.1"/>
    <property type="molecule type" value="Genomic_DNA"/>
</dbReference>
<reference evidence="6 7" key="1">
    <citation type="submission" date="2020-06" db="EMBL/GenBank/DDBJ databases">
        <title>Genome sequence of 2 isolates from Red Sea Mangroves.</title>
        <authorList>
            <person name="Sefrji F."/>
            <person name="Michoud G."/>
            <person name="Merlino G."/>
            <person name="Daffonchio D."/>
        </authorList>
    </citation>
    <scope>NUCLEOTIDE SEQUENCE [LARGE SCALE GENOMIC DNA]</scope>
    <source>
        <strain evidence="6 7">R1DC25</strain>
    </source>
</reference>
<dbReference type="SMART" id="SM00895">
    <property type="entry name" value="FCD"/>
    <property type="match status" value="1"/>
</dbReference>
<dbReference type="Pfam" id="PF00392">
    <property type="entry name" value="GntR"/>
    <property type="match status" value="1"/>
</dbReference>
<dbReference type="SUPFAM" id="SSF48008">
    <property type="entry name" value="GntR ligand-binding domain-like"/>
    <property type="match status" value="1"/>
</dbReference>
<dbReference type="RefSeq" id="WP_213163938.1">
    <property type="nucleotide sequence ID" value="NZ_CP058214.1"/>
</dbReference>
<dbReference type="InterPro" id="IPR008920">
    <property type="entry name" value="TF_FadR/GntR_C"/>
</dbReference>
<dbReference type="Proteomes" id="UP000593594">
    <property type="component" value="Chromosome"/>
</dbReference>
<keyword evidence="7" id="KW-1185">Reference proteome</keyword>
<evidence type="ECO:0000256" key="1">
    <source>
        <dbReference type="ARBA" id="ARBA00023015"/>
    </source>
</evidence>
<dbReference type="PRINTS" id="PR00035">
    <property type="entry name" value="HTHGNTR"/>
</dbReference>
<organism evidence="6 7">
    <name type="scientific">Kaustia mangrovi</name>
    <dbReference type="NCBI Taxonomy" id="2593653"/>
    <lineage>
        <taxon>Bacteria</taxon>
        <taxon>Pseudomonadati</taxon>
        <taxon>Pseudomonadota</taxon>
        <taxon>Alphaproteobacteria</taxon>
        <taxon>Hyphomicrobiales</taxon>
        <taxon>Parvibaculaceae</taxon>
        <taxon>Kaustia</taxon>
    </lineage>
</organism>
<dbReference type="PROSITE" id="PS50949">
    <property type="entry name" value="HTH_GNTR"/>
    <property type="match status" value="1"/>
</dbReference>
<feature type="domain" description="HTH gntR-type" evidence="5">
    <location>
        <begin position="22"/>
        <end position="89"/>
    </location>
</feature>
<dbReference type="PANTHER" id="PTHR43537:SF50">
    <property type="entry name" value="TRANSCRIPTIONAL REGULATORY PROTEIN"/>
    <property type="match status" value="1"/>
</dbReference>
<dbReference type="SUPFAM" id="SSF46785">
    <property type="entry name" value="Winged helix' DNA-binding domain"/>
    <property type="match status" value="1"/>
</dbReference>
<dbReference type="PANTHER" id="PTHR43537">
    <property type="entry name" value="TRANSCRIPTIONAL REGULATOR, GNTR FAMILY"/>
    <property type="match status" value="1"/>
</dbReference>
<proteinExistence type="predicted"/>
<evidence type="ECO:0000259" key="5">
    <source>
        <dbReference type="PROSITE" id="PS50949"/>
    </source>
</evidence>
<dbReference type="Gene3D" id="1.10.10.10">
    <property type="entry name" value="Winged helix-like DNA-binding domain superfamily/Winged helix DNA-binding domain"/>
    <property type="match status" value="1"/>
</dbReference>
<dbReference type="InterPro" id="IPR036390">
    <property type="entry name" value="WH_DNA-bd_sf"/>
</dbReference>
<feature type="compositionally biased region" description="Polar residues" evidence="4">
    <location>
        <begin position="1"/>
        <end position="15"/>
    </location>
</feature>
<dbReference type="Pfam" id="PF07729">
    <property type="entry name" value="FCD"/>
    <property type="match status" value="1"/>
</dbReference>
<dbReference type="Gene3D" id="1.20.120.530">
    <property type="entry name" value="GntR ligand-binding domain-like"/>
    <property type="match status" value="1"/>
</dbReference>
<dbReference type="GO" id="GO:0003677">
    <property type="term" value="F:DNA binding"/>
    <property type="evidence" value="ECO:0007669"/>
    <property type="project" value="UniProtKB-KW"/>
</dbReference>
<dbReference type="GO" id="GO:0003700">
    <property type="term" value="F:DNA-binding transcription factor activity"/>
    <property type="evidence" value="ECO:0007669"/>
    <property type="project" value="InterPro"/>
</dbReference>
<sequence length="241" mass="26617">MTSKVTTLLGRTSHPSPVKVGGAKGAQVADRIREMIIQDELPPGAPIRERTLSERLDVSRTPLREAIKILSAEGLVEVHPNRGAVVAAPSSKDIRELLQLLGVLEAFAGELACAHGTDAEMAELRALHFEMLAAYTRGDRLGYFHRNQAIHLGLVAMSRNSALIAHHRMINARVYRARYICNLKTERWESAIKEHEQILEALEGRDAGALQAILRRHVIQAWDKMQEIMAREAEAGEAAAS</sequence>
<keyword evidence="1" id="KW-0805">Transcription regulation</keyword>